<dbReference type="Pfam" id="PF12606">
    <property type="entry name" value="RELT"/>
    <property type="match status" value="1"/>
</dbReference>
<comment type="similarity">
    <text evidence="2">Belongs to the RELT family.</text>
</comment>
<evidence type="ECO:0000256" key="3">
    <source>
        <dbReference type="ARBA" id="ARBA00022475"/>
    </source>
</evidence>
<evidence type="ECO:0000313" key="8">
    <source>
        <dbReference type="Ensembl" id="ENSECRP00000005735.1"/>
    </source>
</evidence>
<evidence type="ECO:0000256" key="4">
    <source>
        <dbReference type="ARBA" id="ARBA00022692"/>
    </source>
</evidence>
<gene>
    <name evidence="8" type="primary">RELL1</name>
</gene>
<feature type="compositionally biased region" description="Low complexity" evidence="7">
    <location>
        <begin position="79"/>
        <end position="107"/>
    </location>
</feature>
<feature type="compositionally biased region" description="Basic and acidic residues" evidence="7">
    <location>
        <begin position="167"/>
        <end position="189"/>
    </location>
</feature>
<name>A0A8C4RRL9_ERPCA</name>
<evidence type="ECO:0000256" key="1">
    <source>
        <dbReference type="ARBA" id="ARBA00004162"/>
    </source>
</evidence>
<dbReference type="Proteomes" id="UP000694620">
    <property type="component" value="Chromosome 5"/>
</dbReference>
<feature type="compositionally biased region" description="Polar residues" evidence="7">
    <location>
        <begin position="206"/>
        <end position="221"/>
    </location>
</feature>
<dbReference type="GO" id="GO:1900745">
    <property type="term" value="P:positive regulation of p38MAPK cascade"/>
    <property type="evidence" value="ECO:0007669"/>
    <property type="project" value="InterPro"/>
</dbReference>
<reference evidence="8" key="3">
    <citation type="submission" date="2025-09" db="UniProtKB">
        <authorList>
            <consortium name="Ensembl"/>
        </authorList>
    </citation>
    <scope>IDENTIFICATION</scope>
</reference>
<comment type="subcellular location">
    <subcellularLocation>
        <location evidence="1">Cell membrane</location>
        <topology evidence="1">Single-pass membrane protein</topology>
    </subcellularLocation>
</comment>
<organism evidence="8 9">
    <name type="scientific">Erpetoichthys calabaricus</name>
    <name type="common">Rope fish</name>
    <name type="synonym">Calamoichthys calabaricus</name>
    <dbReference type="NCBI Taxonomy" id="27687"/>
    <lineage>
        <taxon>Eukaryota</taxon>
        <taxon>Metazoa</taxon>
        <taxon>Chordata</taxon>
        <taxon>Craniata</taxon>
        <taxon>Vertebrata</taxon>
        <taxon>Euteleostomi</taxon>
        <taxon>Actinopterygii</taxon>
        <taxon>Polypteriformes</taxon>
        <taxon>Polypteridae</taxon>
        <taxon>Erpetoichthys</taxon>
    </lineage>
</organism>
<dbReference type="PANTHER" id="PTHR31037:SF1">
    <property type="entry name" value="RELT-LIKE PROTEIN 1"/>
    <property type="match status" value="1"/>
</dbReference>
<keyword evidence="4" id="KW-0812">Transmembrane</keyword>
<evidence type="ECO:0000256" key="2">
    <source>
        <dbReference type="ARBA" id="ARBA00008688"/>
    </source>
</evidence>
<keyword evidence="5" id="KW-1133">Transmembrane helix</keyword>
<protein>
    <submittedName>
        <fullName evidence="8">RELT like 1</fullName>
    </submittedName>
</protein>
<sequence length="221" mass="23941">MGLLGIFICHVLKKKGYRCTTDAESEEKIQEEKAVSFEPNDTLNDSNTDTVGHIVHFIMKNEANSEALKAMVLDTSIDPESPTSPATPGTPISPTTPVTPSPGVSPTKHTCHGNHLHTVGGVAERNVCSRCSHKRWGIVKPITRTKEPKKSRPGEVTLLTVGRFRVTKADQKSHPKERKILLSESEDAKAATNGEVPGSPAKVEPNSRSASESQEFTAPEQ</sequence>
<feature type="region of interest" description="Disordered" evidence="7">
    <location>
        <begin position="76"/>
        <end position="110"/>
    </location>
</feature>
<evidence type="ECO:0000256" key="5">
    <source>
        <dbReference type="ARBA" id="ARBA00022989"/>
    </source>
</evidence>
<accession>A0A8C4RRL9</accession>
<reference evidence="8" key="2">
    <citation type="submission" date="2025-08" db="UniProtKB">
        <authorList>
            <consortium name="Ensembl"/>
        </authorList>
    </citation>
    <scope>IDENTIFICATION</scope>
</reference>
<dbReference type="PANTHER" id="PTHR31037">
    <property type="entry name" value="RELT-LIKE PROTEIN 1-RELATED"/>
    <property type="match status" value="1"/>
</dbReference>
<dbReference type="InterPro" id="IPR042315">
    <property type="entry name" value="RELL1"/>
</dbReference>
<dbReference type="AlphaFoldDB" id="A0A8C4RRL9"/>
<reference evidence="8" key="1">
    <citation type="submission" date="2021-06" db="EMBL/GenBank/DDBJ databases">
        <authorList>
            <consortium name="Wellcome Sanger Institute Data Sharing"/>
        </authorList>
    </citation>
    <scope>NUCLEOTIDE SEQUENCE [LARGE SCALE GENOMIC DNA]</scope>
</reference>
<dbReference type="Ensembl" id="ENSECRT00000005832.1">
    <property type="protein sequence ID" value="ENSECRP00000005735.1"/>
    <property type="gene ID" value="ENSECRG00000003837.1"/>
</dbReference>
<keyword evidence="9" id="KW-1185">Reference proteome</keyword>
<keyword evidence="6" id="KW-0472">Membrane</keyword>
<dbReference type="InterPro" id="IPR022248">
    <property type="entry name" value="TNF_rcpt_RELT"/>
</dbReference>
<evidence type="ECO:0000313" key="9">
    <source>
        <dbReference type="Proteomes" id="UP000694620"/>
    </source>
</evidence>
<feature type="region of interest" description="Disordered" evidence="7">
    <location>
        <begin position="167"/>
        <end position="221"/>
    </location>
</feature>
<dbReference type="GeneTree" id="ENSGT00940000159709"/>
<evidence type="ECO:0000256" key="7">
    <source>
        <dbReference type="SAM" id="MobiDB-lite"/>
    </source>
</evidence>
<keyword evidence="3" id="KW-1003">Cell membrane</keyword>
<proteinExistence type="inferred from homology"/>
<evidence type="ECO:0000256" key="6">
    <source>
        <dbReference type="ARBA" id="ARBA00023136"/>
    </source>
</evidence>
<dbReference type="GO" id="GO:0005886">
    <property type="term" value="C:plasma membrane"/>
    <property type="evidence" value="ECO:0007669"/>
    <property type="project" value="UniProtKB-SubCell"/>
</dbReference>